<protein>
    <recommendedName>
        <fullName evidence="1">DUF1638 domain-containing protein</fullName>
    </recommendedName>
</protein>
<organism evidence="2 3">
    <name type="scientific">Selenihalanaerobacter shriftii</name>
    <dbReference type="NCBI Taxonomy" id="142842"/>
    <lineage>
        <taxon>Bacteria</taxon>
        <taxon>Bacillati</taxon>
        <taxon>Bacillota</taxon>
        <taxon>Clostridia</taxon>
        <taxon>Halanaerobiales</taxon>
        <taxon>Halobacteroidaceae</taxon>
        <taxon>Selenihalanaerobacter</taxon>
    </lineage>
</organism>
<accession>A0A1T4NXA5</accession>
<reference evidence="3" key="1">
    <citation type="submission" date="2017-02" db="EMBL/GenBank/DDBJ databases">
        <authorList>
            <person name="Varghese N."/>
            <person name="Submissions S."/>
        </authorList>
    </citation>
    <scope>NUCLEOTIDE SEQUENCE [LARGE SCALE GENOMIC DNA]</scope>
    <source>
        <strain evidence="3">ATCC BAA-73</strain>
    </source>
</reference>
<dbReference type="Pfam" id="PF07796">
    <property type="entry name" value="DUF1638"/>
    <property type="match status" value="1"/>
</dbReference>
<feature type="domain" description="DUF1638" evidence="1">
    <location>
        <begin position="33"/>
        <end position="183"/>
    </location>
</feature>
<sequence>MNQETALVACGILKEELETICQSEDIRLSRYYIDPALHVDLDRLEERLVQVLEKVAQKHKEVLVIFGSCHPDIDEIITEFGGERLAIKDCIGALHGDKRQQLDRKANNFYLTSGWLNNWRKIFVKGLGWDEIDGRQNFGFYDRILLVDTKVREISDEEILEFFEYAQVAIKPFPTDLNYFKNLILNKLG</sequence>
<keyword evidence="3" id="KW-1185">Reference proteome</keyword>
<evidence type="ECO:0000259" key="1">
    <source>
        <dbReference type="Pfam" id="PF07796"/>
    </source>
</evidence>
<proteinExistence type="predicted"/>
<dbReference type="OrthoDB" id="5430678at2"/>
<dbReference type="STRING" id="142842.SAMN02745118_01972"/>
<dbReference type="InterPro" id="IPR012437">
    <property type="entry name" value="DUF1638"/>
</dbReference>
<evidence type="ECO:0000313" key="3">
    <source>
        <dbReference type="Proteomes" id="UP000190625"/>
    </source>
</evidence>
<gene>
    <name evidence="2" type="ORF">SAMN02745118_01972</name>
</gene>
<dbReference type="RefSeq" id="WP_078810406.1">
    <property type="nucleotide sequence ID" value="NZ_FUWM01000016.1"/>
</dbReference>
<dbReference type="Proteomes" id="UP000190625">
    <property type="component" value="Unassembled WGS sequence"/>
</dbReference>
<dbReference type="AlphaFoldDB" id="A0A1T4NXA5"/>
<evidence type="ECO:0000313" key="2">
    <source>
        <dbReference type="EMBL" id="SJZ83863.1"/>
    </source>
</evidence>
<name>A0A1T4NXA5_9FIRM</name>
<dbReference type="EMBL" id="FUWM01000016">
    <property type="protein sequence ID" value="SJZ83863.1"/>
    <property type="molecule type" value="Genomic_DNA"/>
</dbReference>